<organism evidence="2 3">
    <name type="scientific">Paenibacillus suaedae</name>
    <dbReference type="NCBI Taxonomy" id="3077233"/>
    <lineage>
        <taxon>Bacteria</taxon>
        <taxon>Bacillati</taxon>
        <taxon>Bacillota</taxon>
        <taxon>Bacilli</taxon>
        <taxon>Bacillales</taxon>
        <taxon>Paenibacillaceae</taxon>
        <taxon>Paenibacillus</taxon>
    </lineage>
</organism>
<proteinExistence type="predicted"/>
<dbReference type="EMBL" id="JAVYAA010000003">
    <property type="protein sequence ID" value="MDT8977312.1"/>
    <property type="molecule type" value="Genomic_DNA"/>
</dbReference>
<protein>
    <submittedName>
        <fullName evidence="2">Uncharacterized protein</fullName>
    </submittedName>
</protein>
<gene>
    <name evidence="2" type="ORF">RQP50_13830</name>
</gene>
<feature type="chain" id="PRO_5042504744" evidence="1">
    <location>
        <begin position="24"/>
        <end position="139"/>
    </location>
</feature>
<dbReference type="Proteomes" id="UP001250538">
    <property type="component" value="Unassembled WGS sequence"/>
</dbReference>
<evidence type="ECO:0000313" key="2">
    <source>
        <dbReference type="EMBL" id="MDT8977312.1"/>
    </source>
</evidence>
<reference evidence="3" key="1">
    <citation type="submission" date="2023-09" db="EMBL/GenBank/DDBJ databases">
        <title>Paenibacillus sp. chi10 Genome sequencing and assembly.</title>
        <authorList>
            <person name="Kim I."/>
        </authorList>
    </citation>
    <scope>NUCLEOTIDE SEQUENCE [LARGE SCALE GENOMIC DNA]</scope>
    <source>
        <strain evidence="3">chi10</strain>
    </source>
</reference>
<feature type="signal peptide" evidence="1">
    <location>
        <begin position="1"/>
        <end position="23"/>
    </location>
</feature>
<evidence type="ECO:0000256" key="1">
    <source>
        <dbReference type="SAM" id="SignalP"/>
    </source>
</evidence>
<evidence type="ECO:0000313" key="3">
    <source>
        <dbReference type="Proteomes" id="UP001250538"/>
    </source>
</evidence>
<keyword evidence="1" id="KW-0732">Signal</keyword>
<keyword evidence="3" id="KW-1185">Reference proteome</keyword>
<name>A0AAJ2JVV4_9BACL</name>
<accession>A0AAJ2JVV4</accession>
<comment type="caution">
    <text evidence="2">The sequence shown here is derived from an EMBL/GenBank/DDBJ whole genome shotgun (WGS) entry which is preliminary data.</text>
</comment>
<dbReference type="Gene3D" id="2.60.120.380">
    <property type="match status" value="1"/>
</dbReference>
<sequence>MKKFVSTLLVFALMFVLSTSAFASKGYADTKETAVELNGLSQAGSFLDYQDSDFYKYTNNTGRTIVLNFVVEPQVSFINYDIRGYFPNGDILTAKDQGAGNKDIIYDVELQPGEVIYLEIKGHTVRDFGRDAPYRIYYL</sequence>
<dbReference type="RefSeq" id="WP_072728376.1">
    <property type="nucleotide sequence ID" value="NZ_JAVYAA010000003.1"/>
</dbReference>
<dbReference type="AlphaFoldDB" id="A0AAJ2JVV4"/>